<dbReference type="Proteomes" id="UP000024635">
    <property type="component" value="Unassembled WGS sequence"/>
</dbReference>
<proteinExistence type="predicted"/>
<dbReference type="EMBL" id="JARK01000435">
    <property type="protein sequence ID" value="EYC37019.1"/>
    <property type="molecule type" value="Genomic_DNA"/>
</dbReference>
<dbReference type="PROSITE" id="PS51203">
    <property type="entry name" value="CS"/>
    <property type="match status" value="1"/>
</dbReference>
<reference evidence="3" key="1">
    <citation type="journal article" date="2015" name="Nat. Genet.">
        <title>The genome and transcriptome of the zoonotic hookworm Ancylostoma ceylanicum identify infection-specific gene families.</title>
        <authorList>
            <person name="Schwarz E.M."/>
            <person name="Hu Y."/>
            <person name="Antoshechkin I."/>
            <person name="Miller M.M."/>
            <person name="Sternberg P.W."/>
            <person name="Aroian R.V."/>
        </authorList>
    </citation>
    <scope>NUCLEOTIDE SEQUENCE</scope>
    <source>
        <strain evidence="3">HY135</strain>
    </source>
</reference>
<dbReference type="InterPro" id="IPR007052">
    <property type="entry name" value="CS_dom"/>
</dbReference>
<dbReference type="Pfam" id="PF04969">
    <property type="entry name" value="CS"/>
    <property type="match status" value="1"/>
</dbReference>
<dbReference type="AlphaFoldDB" id="A0A016WB28"/>
<organism evidence="2 3">
    <name type="scientific">Ancylostoma ceylanicum</name>
    <dbReference type="NCBI Taxonomy" id="53326"/>
    <lineage>
        <taxon>Eukaryota</taxon>
        <taxon>Metazoa</taxon>
        <taxon>Ecdysozoa</taxon>
        <taxon>Nematoda</taxon>
        <taxon>Chromadorea</taxon>
        <taxon>Rhabditida</taxon>
        <taxon>Rhabditina</taxon>
        <taxon>Rhabditomorpha</taxon>
        <taxon>Strongyloidea</taxon>
        <taxon>Ancylostomatidae</taxon>
        <taxon>Ancylostomatinae</taxon>
        <taxon>Ancylostoma</taxon>
    </lineage>
</organism>
<dbReference type="Gene3D" id="2.60.40.790">
    <property type="match status" value="1"/>
</dbReference>
<dbReference type="OrthoDB" id="431557at2759"/>
<accession>A0A016WB28</accession>
<comment type="caution">
    <text evidence="2">The sequence shown here is derived from an EMBL/GenBank/DDBJ whole genome shotgun (WGS) entry which is preliminary data.</text>
</comment>
<sequence length="152" mass="17104">MPPLLRYLHLPAGFCVRVGIEMATKPRFDWFQTDTCVTITILKKGVALSDCRVTFNDNDIKVYYGDEVIFETTLARPVDEKNFTVTCTPSKVSAPRSCNSVWYEERRFVLILQRLCGRVVKSPDCQSEGHGSIPAEMMTTKGRVLAYGSSTL</sequence>
<dbReference type="InterPro" id="IPR008978">
    <property type="entry name" value="HSP20-like_chaperone"/>
</dbReference>
<keyword evidence="3" id="KW-1185">Reference proteome</keyword>
<name>A0A016WB28_9BILA</name>
<protein>
    <recommendedName>
        <fullName evidence="1">CS domain-containing protein</fullName>
    </recommendedName>
</protein>
<evidence type="ECO:0000313" key="3">
    <source>
        <dbReference type="Proteomes" id="UP000024635"/>
    </source>
</evidence>
<evidence type="ECO:0000313" key="2">
    <source>
        <dbReference type="EMBL" id="EYC37019.1"/>
    </source>
</evidence>
<dbReference type="SUPFAM" id="SSF49764">
    <property type="entry name" value="HSP20-like chaperones"/>
    <property type="match status" value="1"/>
</dbReference>
<evidence type="ECO:0000259" key="1">
    <source>
        <dbReference type="PROSITE" id="PS51203"/>
    </source>
</evidence>
<gene>
    <name evidence="2" type="primary">Acey_s0835.g2599</name>
    <name evidence="2" type="synonym">Acey-pas-2</name>
    <name evidence="2" type="ORF">Y032_0835g2599</name>
</gene>
<feature type="domain" description="CS" evidence="1">
    <location>
        <begin position="23"/>
        <end position="126"/>
    </location>
</feature>